<keyword evidence="3" id="KW-1185">Reference proteome</keyword>
<comment type="caution">
    <text evidence="2">The sequence shown here is derived from an EMBL/GenBank/DDBJ whole genome shotgun (WGS) entry which is preliminary data.</text>
</comment>
<dbReference type="OrthoDB" id="267814at2759"/>
<reference evidence="3" key="1">
    <citation type="journal article" date="2021" name="Microbiol. Resour. Announc.">
        <title>LGAAP: Leishmaniinae Genome Assembly and Annotation Pipeline.</title>
        <authorList>
            <person name="Almutairi H."/>
            <person name="Urbaniak M.D."/>
            <person name="Bates M.D."/>
            <person name="Jariyapan N."/>
            <person name="Kwakye-Nuako G."/>
            <person name="Thomaz-Soccol V."/>
            <person name="Al-Salem W.S."/>
            <person name="Dillon R.J."/>
            <person name="Bates P.A."/>
            <person name="Gatherer D."/>
        </authorList>
    </citation>
    <scope>NUCLEOTIDE SEQUENCE [LARGE SCALE GENOMIC DNA]</scope>
</reference>
<sequence>MRCSAAFLFSGTPPGAAGNATAPPQRSSVLPLAVARQEHELHKGSGNRGMRWVTDCSNIVGSSGLSRAPRPVTARQLCRAILGMNQLSGGASLIEERCGCHATQGTSTSTFSSAPPSMAASCGVGCEVCGDGYNLRDAVSAARVGESTIRVDAVACHRFVVCGRIVRCIDAFSNGSVAAAAGAAVSSAPLTMVPYDLFWLSDTTGVVCVLRLRPGLAHISTSLSASSCRCDGWPIVPVCDWRTSHTASAMAVSHAFAAADAGGPAPPSPRAPRCAFLANRSSCSPTPEGRLCCTGVCNRDEAHKGIEYGASVAEAMTNIGLACEDDYALCVNDYAVCIGTLAFADVDAHVRHALQPYASDIRQATWAAATSSWSSAHLLSAGAGSCSGVDAESGGVGCGACGASRDTPVIDEGGAGASEQPRSAPVPPSREQFVLLPGSEVPLTLDAARGKLGVVGSLPSSTRYLTAAEVTEWGGTPACAASTATLLRSSASTRHGHGGEANSAAVIDRRSSTHACAATDMNEIPLVSIKGGLRLVSDTNECMFWWLSAVEAHVRWSRRVPAP</sequence>
<organism evidence="2 3">
    <name type="scientific">Leishmania martiniquensis</name>
    <dbReference type="NCBI Taxonomy" id="1580590"/>
    <lineage>
        <taxon>Eukaryota</taxon>
        <taxon>Discoba</taxon>
        <taxon>Euglenozoa</taxon>
        <taxon>Kinetoplastea</taxon>
        <taxon>Metakinetoplastina</taxon>
        <taxon>Trypanosomatida</taxon>
        <taxon>Trypanosomatidae</taxon>
        <taxon>Leishmaniinae</taxon>
        <taxon>Leishmania</taxon>
    </lineage>
</organism>
<accession>A0A836H3Y5</accession>
<evidence type="ECO:0000256" key="1">
    <source>
        <dbReference type="SAM" id="MobiDB-lite"/>
    </source>
</evidence>
<dbReference type="RefSeq" id="XP_067175716.1">
    <property type="nucleotide sequence ID" value="XM_067320341.1"/>
</dbReference>
<dbReference type="KEGG" id="lmat:92512853"/>
<dbReference type="EMBL" id="JAFEUZ010000033">
    <property type="protein sequence ID" value="KAG5469543.1"/>
    <property type="molecule type" value="Genomic_DNA"/>
</dbReference>
<evidence type="ECO:0000313" key="2">
    <source>
        <dbReference type="EMBL" id="KAG5469543.1"/>
    </source>
</evidence>
<gene>
    <name evidence="2" type="ORF">LSCM1_02766</name>
</gene>
<dbReference type="AlphaFoldDB" id="A0A836H3Y5"/>
<evidence type="ECO:0000313" key="3">
    <source>
        <dbReference type="Proteomes" id="UP000673552"/>
    </source>
</evidence>
<proteinExistence type="predicted"/>
<dbReference type="GeneID" id="92512853"/>
<dbReference type="Proteomes" id="UP000673552">
    <property type="component" value="Unassembled WGS sequence"/>
</dbReference>
<reference evidence="3" key="2">
    <citation type="journal article" date="2021" name="Sci. Data">
        <title>Chromosome-scale genome sequencing, assembly and annotation of six genomes from subfamily Leishmaniinae.</title>
        <authorList>
            <person name="Almutairi H."/>
            <person name="Urbaniak M.D."/>
            <person name="Bates M.D."/>
            <person name="Jariyapan N."/>
            <person name="Kwakye-Nuako G."/>
            <person name="Thomaz Soccol V."/>
            <person name="Al-Salem W.S."/>
            <person name="Dillon R.J."/>
            <person name="Bates P.A."/>
            <person name="Gatherer D."/>
        </authorList>
    </citation>
    <scope>NUCLEOTIDE SEQUENCE [LARGE SCALE GENOMIC DNA]</scope>
</reference>
<protein>
    <submittedName>
        <fullName evidence="2">Uncharacterized protein</fullName>
    </submittedName>
</protein>
<feature type="region of interest" description="Disordered" evidence="1">
    <location>
        <begin position="409"/>
        <end position="429"/>
    </location>
</feature>
<name>A0A836H3Y5_9TRYP</name>